<gene>
    <name evidence="1" type="ORF">AAS21_gp079</name>
</gene>
<sequence>MNLGYAIFYSFHDMCCPYIIVGVYGSDKDDVEKKFNRLVGIDETTSEYAKNWMEHTTVRIDCTKVYHMLQLEQEVDYDITRAFQNWAPKLLQRIKEGQSGDAFQYKFLDGEAVRFEKLNEYVDKIDELIKADTLVRVAKAKEYRKKVREERNK</sequence>
<dbReference type="EMBL" id="MK770119">
    <property type="protein sequence ID" value="QCW23817.1"/>
    <property type="molecule type" value="Genomic_DNA"/>
</dbReference>
<evidence type="ECO:0000313" key="2">
    <source>
        <dbReference type="Proteomes" id="UP000308921"/>
    </source>
</evidence>
<keyword evidence="2" id="KW-1185">Reference proteome</keyword>
<reference evidence="1 2" key="1">
    <citation type="submission" date="2019-04" db="EMBL/GenBank/DDBJ databases">
        <title>Complete genome sequence of Pantoea bacteriophage vB_PagS_AAS21.</title>
        <authorList>
            <person name="Truncaite L."/>
            <person name="Simoliuniene M."/>
            <person name="Zajanckauskaite A."/>
            <person name="Meskys R."/>
            <person name="Simoliunas E."/>
        </authorList>
    </citation>
    <scope>NUCLEOTIDE SEQUENCE [LARGE SCALE GENOMIC DNA]</scope>
</reference>
<accession>A0A4Y5P1J4</accession>
<proteinExistence type="predicted"/>
<name>A0A4Y5P1J4_9CAUD</name>
<organism evidence="1 2">
    <name type="scientific">Pantoea phage vB_PagS_AAS21</name>
    <dbReference type="NCBI Taxonomy" id="2575261"/>
    <lineage>
        <taxon>Viruses</taxon>
        <taxon>Duplodnaviria</taxon>
        <taxon>Heunggongvirae</taxon>
        <taxon>Uroviricota</taxon>
        <taxon>Caudoviricetes</taxon>
        <taxon>Demerecviridae</taxon>
        <taxon>Keyvirus</taxon>
        <taxon>Keyvirus AAS21</taxon>
    </lineage>
</organism>
<evidence type="ECO:0000313" key="1">
    <source>
        <dbReference type="EMBL" id="QCW23817.1"/>
    </source>
</evidence>
<dbReference type="Proteomes" id="UP000308921">
    <property type="component" value="Segment"/>
</dbReference>
<protein>
    <submittedName>
        <fullName evidence="1">Uncharacterized protein</fullName>
    </submittedName>
</protein>